<dbReference type="Pfam" id="PF13618">
    <property type="entry name" value="Gluconate_2-dh3"/>
    <property type="match status" value="1"/>
</dbReference>
<comment type="caution">
    <text evidence="2">The sequence shown here is derived from an EMBL/GenBank/DDBJ whole genome shotgun (WGS) entry which is preliminary data.</text>
</comment>
<sequence length="239" mass="26753">MTLKSEWEIVGAPVDPDTTERLFFTDAEWDTVEAATARIMPTDQDPGAREARVVVFIDRYLSGTDYVYAAADGSGFLKMSGKYADAWRARMDEMQNVYRHGLVRLDELAHSESGRRFADLSDAEADHVLELLSGAPKPGQVTLGTKEPVTTFLQGSFDEGLDFFSALCLHTRQGFYCDPVYGGNKEQMGWKFIGFPGPKSLKDTMDGTYSTAEYFYQGEFEWEDLIPQLKVYRDAGGTL</sequence>
<evidence type="ECO:0000313" key="2">
    <source>
        <dbReference type="EMBL" id="TFB85716.1"/>
    </source>
</evidence>
<dbReference type="EMBL" id="FOPW01000011">
    <property type="protein sequence ID" value="SFH68361.1"/>
    <property type="molecule type" value="Genomic_DNA"/>
</dbReference>
<protein>
    <submittedName>
        <fullName evidence="1">Gluconate 2-dehydrogenase gamma chain</fullName>
    </submittedName>
    <submittedName>
        <fullName evidence="2">Gluconate 2-dehydrogenase subunit 3 family protein</fullName>
    </submittedName>
</protein>
<name>A0A1I3C2Z4_9MICO</name>
<reference evidence="1 3" key="1">
    <citation type="submission" date="2016-10" db="EMBL/GenBank/DDBJ databases">
        <authorList>
            <person name="Varghese N."/>
            <person name="Submissions S."/>
        </authorList>
    </citation>
    <scope>NUCLEOTIDE SEQUENCE [LARGE SCALE GENOMIC DNA]</scope>
    <source>
        <strain evidence="1 3">GMCC 1.11211</strain>
    </source>
</reference>
<proteinExistence type="predicted"/>
<reference evidence="2 4" key="2">
    <citation type="submission" date="2019-03" db="EMBL/GenBank/DDBJ databases">
        <title>Genomics of glacier-inhabiting Cryobacterium strains.</title>
        <authorList>
            <person name="Liu Q."/>
            <person name="Xin Y.-H."/>
        </authorList>
    </citation>
    <scope>NUCLEOTIDE SEQUENCE [LARGE SCALE GENOMIC DNA]</scope>
    <source>
        <strain evidence="2 4">Hh34</strain>
    </source>
</reference>
<dbReference type="Proteomes" id="UP000199681">
    <property type="component" value="Unassembled WGS sequence"/>
</dbReference>
<evidence type="ECO:0000313" key="1">
    <source>
        <dbReference type="EMBL" id="SFH68361.1"/>
    </source>
</evidence>
<evidence type="ECO:0000313" key="4">
    <source>
        <dbReference type="Proteomes" id="UP000297963"/>
    </source>
</evidence>
<accession>A0A1I3C2Z4</accession>
<evidence type="ECO:0000313" key="3">
    <source>
        <dbReference type="Proteomes" id="UP000199681"/>
    </source>
</evidence>
<organism evidence="2 4">
    <name type="scientific">Cryobacterium levicorallinum</name>
    <dbReference type="NCBI Taxonomy" id="995038"/>
    <lineage>
        <taxon>Bacteria</taxon>
        <taxon>Bacillati</taxon>
        <taxon>Actinomycetota</taxon>
        <taxon>Actinomycetes</taxon>
        <taxon>Micrococcales</taxon>
        <taxon>Microbacteriaceae</taxon>
        <taxon>Cryobacterium</taxon>
    </lineage>
</organism>
<dbReference type="EMBL" id="SOFE01000012">
    <property type="protein sequence ID" value="TFB85716.1"/>
    <property type="molecule type" value="Genomic_DNA"/>
</dbReference>
<dbReference type="Proteomes" id="UP000297963">
    <property type="component" value="Unassembled WGS sequence"/>
</dbReference>
<dbReference type="STRING" id="995038.SAMN05216274_11193"/>
<gene>
    <name evidence="2" type="ORF">E3O11_07040</name>
    <name evidence="1" type="ORF">SAMN05216274_11193</name>
</gene>
<dbReference type="InterPro" id="IPR027056">
    <property type="entry name" value="Gluconate_2DH_su3"/>
</dbReference>
<dbReference type="AlphaFoldDB" id="A0A1I3C2Z4"/>
<dbReference type="RefSeq" id="WP_092450919.1">
    <property type="nucleotide sequence ID" value="NZ_BKAC01000009.1"/>
</dbReference>
<keyword evidence="3" id="KW-1185">Reference proteome</keyword>